<dbReference type="Gene3D" id="3.20.20.70">
    <property type="entry name" value="Aldolase class I"/>
    <property type="match status" value="1"/>
</dbReference>
<comment type="cofactor">
    <cofactor evidence="2 3">
        <name>Zn(2+)</name>
        <dbReference type="ChEBI" id="CHEBI:29105"/>
    </cofactor>
    <text evidence="2 3">Binds 2 Zn(2+) ions per subunit. One is catalytic and the other provides a structural contribution.</text>
</comment>
<dbReference type="GO" id="GO:0004332">
    <property type="term" value="F:fructose-bisphosphate aldolase activity"/>
    <property type="evidence" value="ECO:0007669"/>
    <property type="project" value="UniProtKB-EC"/>
</dbReference>
<dbReference type="InterPro" id="IPR013785">
    <property type="entry name" value="Aldolase_TIM"/>
</dbReference>
<feature type="binding site" evidence="2">
    <location>
        <position position="183"/>
    </location>
    <ligand>
        <name>Zn(2+)</name>
        <dbReference type="ChEBI" id="CHEBI:29105"/>
        <label>1</label>
        <note>catalytic</note>
    </ligand>
</feature>
<evidence type="ECO:0000313" key="5">
    <source>
        <dbReference type="Proteomes" id="UP000324767"/>
    </source>
</evidence>
<evidence type="ECO:0000313" key="4">
    <source>
        <dbReference type="EMBL" id="KAA6410810.1"/>
    </source>
</evidence>
<reference evidence="4 5" key="1">
    <citation type="submission" date="2019-09" db="EMBL/GenBank/DDBJ databases">
        <title>The hologenome of the rock-dwelling lichen Lasallia pustulata.</title>
        <authorList>
            <person name="Greshake Tzovaras B."/>
            <person name="Segers F."/>
            <person name="Bicker A."/>
            <person name="Dal Grande F."/>
            <person name="Otte J."/>
            <person name="Hankeln T."/>
            <person name="Schmitt I."/>
            <person name="Ebersberger I."/>
        </authorList>
    </citation>
    <scope>NUCLEOTIDE SEQUENCE [LARGE SCALE GENOMIC DNA]</scope>
    <source>
        <strain evidence="4">A1-1</strain>
    </source>
</reference>
<evidence type="ECO:0000256" key="1">
    <source>
        <dbReference type="PIRSR" id="PIRSR001359-1"/>
    </source>
</evidence>
<keyword evidence="3" id="KW-0456">Lyase</keyword>
<dbReference type="InterPro" id="IPR000771">
    <property type="entry name" value="FBA_II"/>
</dbReference>
<dbReference type="PANTHER" id="PTHR30304:SF0">
    <property type="entry name" value="D-TAGATOSE-1,6-BISPHOSPHATE ALDOLASE SUBUNIT GATY-RELATED"/>
    <property type="match status" value="1"/>
</dbReference>
<proteinExistence type="inferred from homology"/>
<feature type="binding site" evidence="2">
    <location>
        <position position="214"/>
    </location>
    <ligand>
        <name>Zn(2+)</name>
        <dbReference type="ChEBI" id="CHEBI:29105"/>
        <label>1</label>
        <note>catalytic</note>
    </ligand>
</feature>
<gene>
    <name evidence="4" type="ORF">FRX48_05120</name>
</gene>
<comment type="pathway">
    <text evidence="3">Carbohydrate degradation; glycolysis; D-glyceraldehyde 3-phosphate and glycerone phosphate from D-glucose: step 4/4.</text>
</comment>
<dbReference type="EC" id="4.1.2.13" evidence="3"/>
<dbReference type="EMBL" id="VXIT01000008">
    <property type="protein sequence ID" value="KAA6410810.1"/>
    <property type="molecule type" value="Genomic_DNA"/>
</dbReference>
<accession>A0A5M8PPF9</accession>
<keyword evidence="3" id="KW-0324">Glycolysis</keyword>
<keyword evidence="2 3" id="KW-0862">Zinc</keyword>
<dbReference type="Proteomes" id="UP000324767">
    <property type="component" value="Unassembled WGS sequence"/>
</dbReference>
<dbReference type="GO" id="GO:0006096">
    <property type="term" value="P:glycolytic process"/>
    <property type="evidence" value="ECO:0007669"/>
    <property type="project" value="UniProtKB-UniPathway"/>
</dbReference>
<dbReference type="OrthoDB" id="2558351at2759"/>
<dbReference type="PIRSF" id="PIRSF001359">
    <property type="entry name" value="F_bP_aldolase_II"/>
    <property type="match status" value="1"/>
</dbReference>
<dbReference type="GO" id="GO:0008270">
    <property type="term" value="F:zinc ion binding"/>
    <property type="evidence" value="ECO:0007669"/>
    <property type="project" value="UniProtKB-UniRule"/>
</dbReference>
<dbReference type="AlphaFoldDB" id="A0A5M8PPF9"/>
<evidence type="ECO:0000256" key="3">
    <source>
        <dbReference type="RuleBase" id="RU366023"/>
    </source>
</evidence>
<feature type="binding site" evidence="2">
    <location>
        <position position="137"/>
    </location>
    <ligand>
        <name>Zn(2+)</name>
        <dbReference type="ChEBI" id="CHEBI:29105"/>
        <label>2</label>
    </ligand>
</feature>
<feature type="binding site" evidence="2">
    <location>
        <position position="107"/>
    </location>
    <ligand>
        <name>Zn(2+)</name>
        <dbReference type="ChEBI" id="CHEBI:29105"/>
        <label>2</label>
    </ligand>
</feature>
<feature type="binding site" evidence="2">
    <location>
        <position position="85"/>
    </location>
    <ligand>
        <name>Zn(2+)</name>
        <dbReference type="ChEBI" id="CHEBI:29105"/>
        <label>1</label>
        <note>catalytic</note>
    </ligand>
</feature>
<dbReference type="CDD" id="cd00947">
    <property type="entry name" value="TBP_aldolase_IIB"/>
    <property type="match status" value="1"/>
</dbReference>
<evidence type="ECO:0000256" key="2">
    <source>
        <dbReference type="PIRSR" id="PIRSR001359-3"/>
    </source>
</evidence>
<name>A0A5M8PPF9_9LECA</name>
<organism evidence="4 5">
    <name type="scientific">Lasallia pustulata</name>
    <dbReference type="NCBI Taxonomy" id="136370"/>
    <lineage>
        <taxon>Eukaryota</taxon>
        <taxon>Fungi</taxon>
        <taxon>Dikarya</taxon>
        <taxon>Ascomycota</taxon>
        <taxon>Pezizomycotina</taxon>
        <taxon>Lecanoromycetes</taxon>
        <taxon>OSLEUM clade</taxon>
        <taxon>Umbilicariomycetidae</taxon>
        <taxon>Umbilicariales</taxon>
        <taxon>Umbilicariaceae</taxon>
        <taxon>Lasallia</taxon>
    </lineage>
</organism>
<feature type="active site" description="Proton donor" evidence="1">
    <location>
        <position position="84"/>
    </location>
</feature>
<dbReference type="PANTHER" id="PTHR30304">
    <property type="entry name" value="D-TAGATOSE-1,6-BISPHOSPHATE ALDOLASE"/>
    <property type="match status" value="1"/>
</dbReference>
<dbReference type="InterPro" id="IPR050246">
    <property type="entry name" value="Class_II_FBP_aldolase"/>
</dbReference>
<comment type="similarity">
    <text evidence="3">Belongs to the class II fructose-bisphosphate aldolase family.</text>
</comment>
<keyword evidence="2 3" id="KW-0479">Metal-binding</keyword>
<comment type="caution">
    <text evidence="4">The sequence shown here is derived from an EMBL/GenBank/DDBJ whole genome shotgun (WGS) entry which is preliminary data.</text>
</comment>
<sequence length="286" mass="30900">MGPLQGNKAIAMLDAAAKGKYGIPAIVVYNLEATIATVRAAEHKRSPAMLLLFPWALDYAATTLLAACAHAARTAAVPITVHMDHAQDPAMIRHAADTGMFDSIMVDMSHQADESNLQRTGELTRYCHDRGVAVEAEPGRIEGGEDGISDTADLEGLLTTSAQARDFVATGIDWLAPAFGNVHGSYGPRGIRLEYDRLAAIHKAVGAEVRLVLHGTDGWDEAIFRRCIEHGATKVNINQAVNKRYMEVQQQHQGTQGITRLMEEGTSAMQQVVEELMDWLGSSGKA</sequence>
<comment type="catalytic activity">
    <reaction evidence="3">
        <text>beta-D-fructose 1,6-bisphosphate = D-glyceraldehyde 3-phosphate + dihydroxyacetone phosphate</text>
        <dbReference type="Rhea" id="RHEA:14729"/>
        <dbReference type="ChEBI" id="CHEBI:32966"/>
        <dbReference type="ChEBI" id="CHEBI:57642"/>
        <dbReference type="ChEBI" id="CHEBI:59776"/>
        <dbReference type="EC" id="4.1.2.13"/>
    </reaction>
</comment>
<protein>
    <recommendedName>
        <fullName evidence="3">Fructose-bisphosphate aldolase</fullName>
        <shortName evidence="3">FBP aldolase</shortName>
        <ecNumber evidence="3">4.1.2.13</ecNumber>
    </recommendedName>
</protein>
<dbReference type="SUPFAM" id="SSF51569">
    <property type="entry name" value="Aldolase"/>
    <property type="match status" value="1"/>
</dbReference>
<dbReference type="UniPathway" id="UPA00109">
    <property type="reaction ID" value="UER00183"/>
</dbReference>
<dbReference type="Pfam" id="PF01116">
    <property type="entry name" value="F_bP_aldolase"/>
    <property type="match status" value="1"/>
</dbReference>
<comment type="function">
    <text evidence="3">Catalyzes the aldol condensation of dihydroxyacetone phosphate (DHAP or glycerone-phosphate) with glyceraldehyde 3-phosphate (G3P) to form fructose 1,6-bisphosphate (FBP) in gluconeogenesis and the reverse reaction in glycolysis.</text>
</comment>